<dbReference type="GO" id="GO:0032049">
    <property type="term" value="P:cardiolipin biosynthetic process"/>
    <property type="evidence" value="ECO:0007669"/>
    <property type="project" value="UniProtKB-ARBA"/>
</dbReference>
<reference evidence="2 3" key="1">
    <citation type="submission" date="2016-10" db="EMBL/GenBank/DDBJ databases">
        <authorList>
            <person name="de Groot N.N."/>
        </authorList>
    </citation>
    <scope>NUCLEOTIDE SEQUENCE [LARGE SCALE GENOMIC DNA]</scope>
    <source>
        <strain evidence="2 3">DSM 22012</strain>
    </source>
</reference>
<keyword evidence="3" id="KW-1185">Reference proteome</keyword>
<dbReference type="InterPro" id="IPR025202">
    <property type="entry name" value="PLD-like_dom"/>
</dbReference>
<dbReference type="PROSITE" id="PS51257">
    <property type="entry name" value="PROKAR_LIPOPROTEIN"/>
    <property type="match status" value="1"/>
</dbReference>
<name>A0A1H5TG72_9GAMM</name>
<organism evidence="2 3">
    <name type="scientific">Marinobacterium lutimaris</name>
    <dbReference type="NCBI Taxonomy" id="568106"/>
    <lineage>
        <taxon>Bacteria</taxon>
        <taxon>Pseudomonadati</taxon>
        <taxon>Pseudomonadota</taxon>
        <taxon>Gammaproteobacteria</taxon>
        <taxon>Oceanospirillales</taxon>
        <taxon>Oceanospirillaceae</taxon>
        <taxon>Marinobacterium</taxon>
    </lineage>
</organism>
<dbReference type="RefSeq" id="WP_104001101.1">
    <property type="nucleotide sequence ID" value="NZ_FNVQ01000001.1"/>
</dbReference>
<dbReference type="CDD" id="cd09113">
    <property type="entry name" value="PLDc_ymdC_like_2"/>
    <property type="match status" value="1"/>
</dbReference>
<dbReference type="GO" id="GO:0030572">
    <property type="term" value="F:phosphatidyltransferase activity"/>
    <property type="evidence" value="ECO:0007669"/>
    <property type="project" value="UniProtKB-ARBA"/>
</dbReference>
<proteinExistence type="predicted"/>
<dbReference type="Pfam" id="PF13091">
    <property type="entry name" value="PLDc_2"/>
    <property type="match status" value="2"/>
</dbReference>
<dbReference type="CDD" id="cd09111">
    <property type="entry name" value="PLDc_ymdC_like_1"/>
    <property type="match status" value="1"/>
</dbReference>
<feature type="domain" description="PLD phosphodiesterase" evidence="1">
    <location>
        <begin position="419"/>
        <end position="446"/>
    </location>
</feature>
<protein>
    <submittedName>
        <fullName evidence="2">Putative cardiolipin synthase</fullName>
    </submittedName>
</protein>
<dbReference type="AlphaFoldDB" id="A0A1H5TG72"/>
<evidence type="ECO:0000259" key="1">
    <source>
        <dbReference type="PROSITE" id="PS50035"/>
    </source>
</evidence>
<dbReference type="SMART" id="SM00155">
    <property type="entry name" value="PLDc"/>
    <property type="match status" value="2"/>
</dbReference>
<evidence type="ECO:0000313" key="3">
    <source>
        <dbReference type="Proteomes" id="UP000236745"/>
    </source>
</evidence>
<dbReference type="PANTHER" id="PTHR21248">
    <property type="entry name" value="CARDIOLIPIN SYNTHASE"/>
    <property type="match status" value="1"/>
</dbReference>
<accession>A0A1H5TG72</accession>
<evidence type="ECO:0000313" key="2">
    <source>
        <dbReference type="EMBL" id="SEF61764.1"/>
    </source>
</evidence>
<dbReference type="InterPro" id="IPR001736">
    <property type="entry name" value="PLipase_D/transphosphatidylase"/>
</dbReference>
<dbReference type="SUPFAM" id="SSF56024">
    <property type="entry name" value="Phospholipase D/nuclease"/>
    <property type="match status" value="2"/>
</dbReference>
<dbReference type="PROSITE" id="PS50035">
    <property type="entry name" value="PLD"/>
    <property type="match status" value="2"/>
</dbReference>
<gene>
    <name evidence="2" type="ORF">SAMN05444390_10166</name>
</gene>
<dbReference type="OrthoDB" id="9814092at2"/>
<feature type="domain" description="PLD phosphodiesterase" evidence="1">
    <location>
        <begin position="180"/>
        <end position="207"/>
    </location>
</feature>
<dbReference type="Gene3D" id="3.30.870.10">
    <property type="entry name" value="Endonuclease Chain A"/>
    <property type="match status" value="2"/>
</dbReference>
<dbReference type="Proteomes" id="UP000236745">
    <property type="component" value="Unassembled WGS sequence"/>
</dbReference>
<sequence length="529" mass="58927">MRIKQQFTGVWLSSGKSWRALVGSVFFLFLLTGCASSATSVPVQRAESQALPDYRSTEAFHFIEETANQHPGKSGFTLVREGQTAFTARLALVDLAKHTLDLQYYIWSSDATGKILAERLVRAADRGVRVRVLIDDNNDAGRDSILAALDAHPNIEIRLFNPFKNRGFHLWDFATDFKRANHRMHNKILVMDNTLGIVGGRNVGDHYFNVDEESNFRDLDVFAAGPIVPEVSSTFDDFWNGGWAVPITELIEGSFGPEDLEKQVITLRSNIAQIDYPYPLESNIDALKSQLNAILDSLSWADGLVVHDNPGRLLEAPDESNIISRLNTKLSNLDSSLYIESAYFVPTKVGVARLKELEERGVEVRVLTNSLSTNDVLAAHAGYAKYREDLLEAGVELHELKTESDESMSDPALFTLGESKAALHTKAFAFDSGSVFIGSFNLDPRSALINTELGLYIESEEVNRQLKEFMGLGLSPGSSYLLALDDDDDLIWLTYEDGEPHSFDRDPNTSFWERFLSGFIGLFPVESQL</sequence>
<dbReference type="PANTHER" id="PTHR21248:SF12">
    <property type="entry name" value="CARDIOLIPIN SYNTHASE C"/>
    <property type="match status" value="1"/>
</dbReference>
<dbReference type="EMBL" id="FNVQ01000001">
    <property type="protein sequence ID" value="SEF61764.1"/>
    <property type="molecule type" value="Genomic_DNA"/>
</dbReference>